<protein>
    <recommendedName>
        <fullName evidence="4">Major facilitator superfamily (MFS) profile domain-containing protein</fullName>
    </recommendedName>
</protein>
<evidence type="ECO:0000313" key="3">
    <source>
        <dbReference type="Proteomes" id="UP000193380"/>
    </source>
</evidence>
<name>A0A060Y3K3_ONCMY</name>
<reference evidence="2" key="2">
    <citation type="submission" date="2014-03" db="EMBL/GenBank/DDBJ databases">
        <authorList>
            <person name="Genoscope - CEA"/>
        </authorList>
    </citation>
    <scope>NUCLEOTIDE SEQUENCE</scope>
</reference>
<dbReference type="PaxDb" id="8022-A0A060Y3K3"/>
<evidence type="ECO:0008006" key="4">
    <source>
        <dbReference type="Google" id="ProtNLM"/>
    </source>
</evidence>
<dbReference type="GO" id="GO:0016020">
    <property type="term" value="C:membrane"/>
    <property type="evidence" value="ECO:0007669"/>
    <property type="project" value="UniProtKB-SubCell"/>
</dbReference>
<dbReference type="STRING" id="8022.A0A060Y3K3"/>
<sequence length="52" mass="5542">MQILEGEMTEIPVDGVTFQLMMAVGTAVIGSLQFGYNTGVINAPQKVAREEG</sequence>
<dbReference type="Proteomes" id="UP000193380">
    <property type="component" value="Unassembled WGS sequence"/>
</dbReference>
<evidence type="ECO:0000256" key="1">
    <source>
        <dbReference type="ARBA" id="ARBA00004141"/>
    </source>
</evidence>
<organism evidence="2 3">
    <name type="scientific">Oncorhynchus mykiss</name>
    <name type="common">Rainbow trout</name>
    <name type="synonym">Salmo gairdneri</name>
    <dbReference type="NCBI Taxonomy" id="8022"/>
    <lineage>
        <taxon>Eukaryota</taxon>
        <taxon>Metazoa</taxon>
        <taxon>Chordata</taxon>
        <taxon>Craniata</taxon>
        <taxon>Vertebrata</taxon>
        <taxon>Euteleostomi</taxon>
        <taxon>Actinopterygii</taxon>
        <taxon>Neopterygii</taxon>
        <taxon>Teleostei</taxon>
        <taxon>Protacanthopterygii</taxon>
        <taxon>Salmoniformes</taxon>
        <taxon>Salmonidae</taxon>
        <taxon>Salmoninae</taxon>
        <taxon>Oncorhynchus</taxon>
    </lineage>
</organism>
<dbReference type="EMBL" id="FR906240">
    <property type="protein sequence ID" value="CDQ83725.1"/>
    <property type="molecule type" value="Genomic_DNA"/>
</dbReference>
<gene>
    <name evidence="2" type="ORF">GSONMT00058836001</name>
</gene>
<accession>A0A060Y3K3</accession>
<evidence type="ECO:0000313" key="2">
    <source>
        <dbReference type="EMBL" id="CDQ83725.1"/>
    </source>
</evidence>
<comment type="subcellular location">
    <subcellularLocation>
        <location evidence="1">Membrane</location>
        <topology evidence="1">Multi-pass membrane protein</topology>
    </subcellularLocation>
</comment>
<proteinExistence type="predicted"/>
<dbReference type="InterPro" id="IPR036259">
    <property type="entry name" value="MFS_trans_sf"/>
</dbReference>
<reference evidence="2" key="1">
    <citation type="journal article" date="2014" name="Nat. Commun.">
        <title>The rainbow trout genome provides novel insights into evolution after whole-genome duplication in vertebrates.</title>
        <authorList>
            <person name="Berthelot C."/>
            <person name="Brunet F."/>
            <person name="Chalopin D."/>
            <person name="Juanchich A."/>
            <person name="Bernard M."/>
            <person name="Noel B."/>
            <person name="Bento P."/>
            <person name="Da Silva C."/>
            <person name="Labadie K."/>
            <person name="Alberti A."/>
            <person name="Aury J.M."/>
            <person name="Louis A."/>
            <person name="Dehais P."/>
            <person name="Bardou P."/>
            <person name="Montfort J."/>
            <person name="Klopp C."/>
            <person name="Cabau C."/>
            <person name="Gaspin C."/>
            <person name="Thorgaard G.H."/>
            <person name="Boussaha M."/>
            <person name="Quillet E."/>
            <person name="Guyomard R."/>
            <person name="Galiana D."/>
            <person name="Bobe J."/>
            <person name="Volff J.N."/>
            <person name="Genet C."/>
            <person name="Wincker P."/>
            <person name="Jaillon O."/>
            <person name="Roest Crollius H."/>
            <person name="Guiguen Y."/>
        </authorList>
    </citation>
    <scope>NUCLEOTIDE SEQUENCE [LARGE SCALE GENOMIC DNA]</scope>
</reference>
<dbReference type="Gene3D" id="1.20.1250.20">
    <property type="entry name" value="MFS general substrate transporter like domains"/>
    <property type="match status" value="1"/>
</dbReference>
<dbReference type="AlphaFoldDB" id="A0A060Y3K3"/>